<evidence type="ECO:0000313" key="4">
    <source>
        <dbReference type="Proteomes" id="UP000580250"/>
    </source>
</evidence>
<dbReference type="GO" id="GO:0020037">
    <property type="term" value="F:heme binding"/>
    <property type="evidence" value="ECO:0007669"/>
    <property type="project" value="InterPro"/>
</dbReference>
<dbReference type="AlphaFoldDB" id="A0A6V7VUI1"/>
<evidence type="ECO:0000256" key="2">
    <source>
        <dbReference type="ARBA" id="ARBA00023033"/>
    </source>
</evidence>
<dbReference type="Proteomes" id="UP000580250">
    <property type="component" value="Unassembled WGS sequence"/>
</dbReference>
<evidence type="ECO:0000313" key="3">
    <source>
        <dbReference type="EMBL" id="CAD2178565.1"/>
    </source>
</evidence>
<dbReference type="EMBL" id="CAJEWN010000322">
    <property type="protein sequence ID" value="CAD2178565.1"/>
    <property type="molecule type" value="Genomic_DNA"/>
</dbReference>
<dbReference type="GO" id="GO:0005506">
    <property type="term" value="F:iron ion binding"/>
    <property type="evidence" value="ECO:0007669"/>
    <property type="project" value="InterPro"/>
</dbReference>
<keyword evidence="2" id="KW-0503">Monooxygenase</keyword>
<proteinExistence type="inferred from homology"/>
<dbReference type="GO" id="GO:0004497">
    <property type="term" value="F:monooxygenase activity"/>
    <property type="evidence" value="ECO:0007669"/>
    <property type="project" value="UniProtKB-KW"/>
</dbReference>
<dbReference type="Pfam" id="PF00067">
    <property type="entry name" value="p450"/>
    <property type="match status" value="1"/>
</dbReference>
<dbReference type="OrthoDB" id="2789670at2759"/>
<accession>A0A6V7VUI1</accession>
<dbReference type="SUPFAM" id="SSF48264">
    <property type="entry name" value="Cytochrome P450"/>
    <property type="match status" value="1"/>
</dbReference>
<protein>
    <submittedName>
        <fullName evidence="3">Uncharacterized protein</fullName>
    </submittedName>
</protein>
<evidence type="ECO:0000256" key="1">
    <source>
        <dbReference type="ARBA" id="ARBA00010617"/>
    </source>
</evidence>
<keyword evidence="2" id="KW-0560">Oxidoreductase</keyword>
<dbReference type="GO" id="GO:0016705">
    <property type="term" value="F:oxidoreductase activity, acting on paired donors, with incorporation or reduction of molecular oxygen"/>
    <property type="evidence" value="ECO:0007669"/>
    <property type="project" value="InterPro"/>
</dbReference>
<dbReference type="InterPro" id="IPR036396">
    <property type="entry name" value="Cyt_P450_sf"/>
</dbReference>
<organism evidence="3 4">
    <name type="scientific">Meloidogyne enterolobii</name>
    <name type="common">Root-knot nematode worm</name>
    <name type="synonym">Meloidogyne mayaguensis</name>
    <dbReference type="NCBI Taxonomy" id="390850"/>
    <lineage>
        <taxon>Eukaryota</taxon>
        <taxon>Metazoa</taxon>
        <taxon>Ecdysozoa</taxon>
        <taxon>Nematoda</taxon>
        <taxon>Chromadorea</taxon>
        <taxon>Rhabditida</taxon>
        <taxon>Tylenchina</taxon>
        <taxon>Tylenchomorpha</taxon>
        <taxon>Tylenchoidea</taxon>
        <taxon>Meloidogynidae</taxon>
        <taxon>Meloidogyninae</taxon>
        <taxon>Meloidogyne</taxon>
    </lineage>
</organism>
<dbReference type="Gene3D" id="1.10.630.10">
    <property type="entry name" value="Cytochrome P450"/>
    <property type="match status" value="1"/>
</dbReference>
<dbReference type="InterPro" id="IPR001128">
    <property type="entry name" value="Cyt_P450"/>
</dbReference>
<name>A0A6V7VUI1_MELEN</name>
<comment type="similarity">
    <text evidence="1">Belongs to the cytochrome P450 family.</text>
</comment>
<gene>
    <name evidence="3" type="ORF">MENT_LOCUS30511</name>
</gene>
<reference evidence="3 4" key="1">
    <citation type="submission" date="2020-08" db="EMBL/GenBank/DDBJ databases">
        <authorList>
            <person name="Koutsovoulos G."/>
            <person name="Danchin GJ E."/>
        </authorList>
    </citation>
    <scope>NUCLEOTIDE SEQUENCE [LARGE SCALE GENOMIC DNA]</scope>
</reference>
<comment type="caution">
    <text evidence="3">The sequence shown here is derived from an EMBL/GenBank/DDBJ whole genome shotgun (WGS) entry which is preliminary data.</text>
</comment>
<sequence>MRFAEIQMQVVIALLVRRFNFKSSQNSPKLPLELESVMLLRPKKELVILAEDLL</sequence>